<dbReference type="Proteomes" id="UP000805704">
    <property type="component" value="Chromosome 17"/>
</dbReference>
<organism evidence="1 2">
    <name type="scientific">Nibea albiflora</name>
    <name type="common">Yellow drum</name>
    <name type="synonym">Corvina albiflora</name>
    <dbReference type="NCBI Taxonomy" id="240163"/>
    <lineage>
        <taxon>Eukaryota</taxon>
        <taxon>Metazoa</taxon>
        <taxon>Chordata</taxon>
        <taxon>Craniata</taxon>
        <taxon>Vertebrata</taxon>
        <taxon>Euteleostomi</taxon>
        <taxon>Actinopterygii</taxon>
        <taxon>Neopterygii</taxon>
        <taxon>Teleostei</taxon>
        <taxon>Neoteleostei</taxon>
        <taxon>Acanthomorphata</taxon>
        <taxon>Eupercaria</taxon>
        <taxon>Sciaenidae</taxon>
        <taxon>Nibea</taxon>
    </lineage>
</organism>
<name>A0ACB7F566_NIBAL</name>
<sequence length="140" mass="14761">MVNCGTLLKSALVALVLVALVESDEKLSDCCKTVSSWKPTDPIIGYKVQIPHAPCVPAIIFQTEKGRYCTYVRARWVRSTIQELNAKAQIAASSAAPTSPVSLLSIITSTASPPSPSTPAPSSSSSSLPPFSSTSEIPQE</sequence>
<accession>A0ACB7F566</accession>
<gene>
    <name evidence="1" type="ORF">GBF38_017980</name>
</gene>
<evidence type="ECO:0000313" key="2">
    <source>
        <dbReference type="Proteomes" id="UP000805704"/>
    </source>
</evidence>
<reference evidence="1" key="1">
    <citation type="submission" date="2020-04" db="EMBL/GenBank/DDBJ databases">
        <title>A chromosome-scale assembly and high-density genetic map of the yellow drum (Nibea albiflora) genome.</title>
        <authorList>
            <person name="Xu D."/>
            <person name="Zhang W."/>
            <person name="Chen R."/>
            <person name="Tan P."/>
            <person name="Wang L."/>
            <person name="Song H."/>
            <person name="Tian L."/>
            <person name="Zhu Q."/>
            <person name="Wang B."/>
        </authorList>
    </citation>
    <scope>NUCLEOTIDE SEQUENCE</scope>
    <source>
        <strain evidence="1">ZJHYS-2018</strain>
    </source>
</reference>
<evidence type="ECO:0000313" key="1">
    <source>
        <dbReference type="EMBL" id="KAG8009620.1"/>
    </source>
</evidence>
<dbReference type="EMBL" id="CM024805">
    <property type="protein sequence ID" value="KAG8009620.1"/>
    <property type="molecule type" value="Genomic_DNA"/>
</dbReference>
<keyword evidence="2" id="KW-1185">Reference proteome</keyword>
<comment type="caution">
    <text evidence="1">The sequence shown here is derived from an EMBL/GenBank/DDBJ whole genome shotgun (WGS) entry which is preliminary data.</text>
</comment>
<proteinExistence type="predicted"/>
<protein>
    <submittedName>
        <fullName evidence="1">Uncharacterized protein</fullName>
    </submittedName>
</protein>